<evidence type="ECO:0000313" key="2">
    <source>
        <dbReference type="EMBL" id="MBW4332367.1"/>
    </source>
</evidence>
<comment type="caution">
    <text evidence="2">The sequence shown here is derived from an EMBL/GenBank/DDBJ whole genome shotgun (WGS) entry which is preliminary data.</text>
</comment>
<dbReference type="InterPro" id="IPR041657">
    <property type="entry name" value="HTH_17"/>
</dbReference>
<accession>A0ABS6XQ79</accession>
<feature type="domain" description="Helix-turn-helix" evidence="1">
    <location>
        <begin position="15"/>
        <end position="63"/>
    </location>
</feature>
<reference evidence="2 3" key="1">
    <citation type="submission" date="2021-07" db="EMBL/GenBank/DDBJ databases">
        <title>Stakelama flava sp. nov., a novel endophytic bacterium isolated from branch of Kandelia candel.</title>
        <authorList>
            <person name="Tuo L."/>
        </authorList>
    </citation>
    <scope>NUCLEOTIDE SEQUENCE [LARGE SCALE GENOMIC DNA]</scope>
    <source>
        <strain evidence="2 3">CBK3Z-3</strain>
    </source>
</reference>
<evidence type="ECO:0000259" key="1">
    <source>
        <dbReference type="Pfam" id="PF12728"/>
    </source>
</evidence>
<dbReference type="Pfam" id="PF12728">
    <property type="entry name" value="HTH_17"/>
    <property type="match status" value="1"/>
</dbReference>
<proteinExistence type="predicted"/>
<organism evidence="2 3">
    <name type="scientific">Stakelama flava</name>
    <dbReference type="NCBI Taxonomy" id="2860338"/>
    <lineage>
        <taxon>Bacteria</taxon>
        <taxon>Pseudomonadati</taxon>
        <taxon>Pseudomonadota</taxon>
        <taxon>Alphaproteobacteria</taxon>
        <taxon>Sphingomonadales</taxon>
        <taxon>Sphingomonadaceae</taxon>
        <taxon>Stakelama</taxon>
    </lineage>
</organism>
<sequence length="139" mass="15017">MRHSPRKSELAPITLRIADACRITGIGRSKFYELIKAGEVEVIKVGAITLVPMMSIEELLSRGRSTGGDSSFGERLRAAMHPFFANAILTAALAKAPDAIRRELVSADVSKRARAEDALVARLVDGFYEADGDSQRTSG</sequence>
<dbReference type="Proteomes" id="UP001197214">
    <property type="component" value="Unassembled WGS sequence"/>
</dbReference>
<dbReference type="EMBL" id="JAHWZX010000026">
    <property type="protein sequence ID" value="MBW4332367.1"/>
    <property type="molecule type" value="Genomic_DNA"/>
</dbReference>
<keyword evidence="3" id="KW-1185">Reference proteome</keyword>
<protein>
    <submittedName>
        <fullName evidence="2">Helix-turn-helix domain-containing protein</fullName>
    </submittedName>
</protein>
<gene>
    <name evidence="2" type="ORF">KY084_16080</name>
</gene>
<name>A0ABS6XQ79_9SPHN</name>
<evidence type="ECO:0000313" key="3">
    <source>
        <dbReference type="Proteomes" id="UP001197214"/>
    </source>
</evidence>